<comment type="caution">
    <text evidence="2">The sequence shown here is derived from an EMBL/GenBank/DDBJ whole genome shotgun (WGS) entry which is preliminary data.</text>
</comment>
<keyword evidence="3" id="KW-1185">Reference proteome</keyword>
<dbReference type="RefSeq" id="WP_146599821.1">
    <property type="nucleotide sequence ID" value="NZ_SJPY01000003.1"/>
</dbReference>
<proteinExistence type="predicted"/>
<dbReference type="InterPro" id="IPR007131">
    <property type="entry name" value="SHD1"/>
</dbReference>
<accession>A0A5C6E4H0</accession>
<dbReference type="GO" id="GO:0008092">
    <property type="term" value="F:cytoskeletal protein binding"/>
    <property type="evidence" value="ECO:0007669"/>
    <property type="project" value="InterPro"/>
</dbReference>
<dbReference type="Proteomes" id="UP000315471">
    <property type="component" value="Unassembled WGS sequence"/>
</dbReference>
<gene>
    <name evidence="2" type="ORF">Q31b_24230</name>
</gene>
<dbReference type="GO" id="GO:0042802">
    <property type="term" value="F:identical protein binding"/>
    <property type="evidence" value="ECO:0007669"/>
    <property type="project" value="InterPro"/>
</dbReference>
<dbReference type="GO" id="GO:0043130">
    <property type="term" value="F:ubiquitin binding"/>
    <property type="evidence" value="ECO:0007669"/>
    <property type="project" value="InterPro"/>
</dbReference>
<dbReference type="EMBL" id="SJPY01000003">
    <property type="protein sequence ID" value="TWU43384.1"/>
    <property type="molecule type" value="Genomic_DNA"/>
</dbReference>
<dbReference type="AlphaFoldDB" id="A0A5C6E4H0"/>
<evidence type="ECO:0000313" key="3">
    <source>
        <dbReference type="Proteomes" id="UP000315471"/>
    </source>
</evidence>
<feature type="domain" description="SLA1 homology" evidence="1">
    <location>
        <begin position="22"/>
        <end position="74"/>
    </location>
</feature>
<name>A0A5C6E4H0_9BACT</name>
<dbReference type="Gene3D" id="2.30.30.700">
    <property type="entry name" value="SLA1 homology domain 1"/>
    <property type="match status" value="1"/>
</dbReference>
<dbReference type="GO" id="GO:0030674">
    <property type="term" value="F:protein-macromolecule adaptor activity"/>
    <property type="evidence" value="ECO:0007669"/>
    <property type="project" value="InterPro"/>
</dbReference>
<evidence type="ECO:0000313" key="2">
    <source>
        <dbReference type="EMBL" id="TWU43384.1"/>
    </source>
</evidence>
<organism evidence="2 3">
    <name type="scientific">Novipirellula aureliae</name>
    <dbReference type="NCBI Taxonomy" id="2527966"/>
    <lineage>
        <taxon>Bacteria</taxon>
        <taxon>Pseudomonadati</taxon>
        <taxon>Planctomycetota</taxon>
        <taxon>Planctomycetia</taxon>
        <taxon>Pirellulales</taxon>
        <taxon>Pirellulaceae</taxon>
        <taxon>Novipirellula</taxon>
    </lineage>
</organism>
<reference evidence="2 3" key="1">
    <citation type="submission" date="2019-02" db="EMBL/GenBank/DDBJ databases">
        <title>Deep-cultivation of Planctomycetes and their phenomic and genomic characterization uncovers novel biology.</title>
        <authorList>
            <person name="Wiegand S."/>
            <person name="Jogler M."/>
            <person name="Boedeker C."/>
            <person name="Pinto D."/>
            <person name="Vollmers J."/>
            <person name="Rivas-Marin E."/>
            <person name="Kohn T."/>
            <person name="Peeters S.H."/>
            <person name="Heuer A."/>
            <person name="Rast P."/>
            <person name="Oberbeckmann S."/>
            <person name="Bunk B."/>
            <person name="Jeske O."/>
            <person name="Meyerdierks A."/>
            <person name="Storesund J.E."/>
            <person name="Kallscheuer N."/>
            <person name="Luecker S."/>
            <person name="Lage O.M."/>
            <person name="Pohl T."/>
            <person name="Merkel B.J."/>
            <person name="Hornburger P."/>
            <person name="Mueller R.-W."/>
            <person name="Bruemmer F."/>
            <person name="Labrenz M."/>
            <person name="Spormann A.M."/>
            <person name="Op Den Camp H."/>
            <person name="Overmann J."/>
            <person name="Amann R."/>
            <person name="Jetten M.S.M."/>
            <person name="Mascher T."/>
            <person name="Medema M.H."/>
            <person name="Devos D.P."/>
            <person name="Kaster A.-K."/>
            <person name="Ovreas L."/>
            <person name="Rohde M."/>
            <person name="Galperin M.Y."/>
            <person name="Jogler C."/>
        </authorList>
    </citation>
    <scope>NUCLEOTIDE SEQUENCE [LARGE SCALE GENOMIC DNA]</scope>
    <source>
        <strain evidence="2 3">Q31b</strain>
    </source>
</reference>
<protein>
    <recommendedName>
        <fullName evidence="1">SLA1 homology domain-containing protein</fullName>
    </recommendedName>
</protein>
<dbReference type="Pfam" id="PF03983">
    <property type="entry name" value="SHD1"/>
    <property type="match status" value="1"/>
</dbReference>
<sequence length="307" mass="34031">MRSIILFVLVVGNGLLGSFVEARTWTSATGGFAMDGDAVAFNETTVILKKPNGDLIAVELADLSTEDQDYVKSKEFGETLSKSISEMQTWTSVDGMKIRGRVLAYGRKDLSISRQLGKVVVNGTPFSKADSLHQQLVLKIMSKLEGRPFADERELTQWAKSLGGQPKVYPLEGVLMELESGDKVAVPFFLFASEQREILKPGWQAWLAAEKDEQMQKRESLMMQQEAMAYQREGAERRQIEILRLNLLAAATGATSIWEVGLRPMPGVYGRPTSVMVTAPNSDIATRMAMQNYPGFQLVGVRKASRF</sequence>
<evidence type="ECO:0000259" key="1">
    <source>
        <dbReference type="Pfam" id="PF03983"/>
    </source>
</evidence>
<dbReference type="OrthoDB" id="246401at2"/>